<evidence type="ECO:0000256" key="1">
    <source>
        <dbReference type="ARBA" id="ARBA00022723"/>
    </source>
</evidence>
<dbReference type="SUPFAM" id="SSF57903">
    <property type="entry name" value="FYVE/PHD zinc finger"/>
    <property type="match status" value="1"/>
</dbReference>
<dbReference type="STRING" id="1169540.A0A0G4F3P9"/>
<feature type="domain" description="PHD-type" evidence="6">
    <location>
        <begin position="607"/>
        <end position="657"/>
    </location>
</feature>
<feature type="region of interest" description="Disordered" evidence="5">
    <location>
        <begin position="269"/>
        <end position="382"/>
    </location>
</feature>
<feature type="compositionally biased region" description="Basic and acidic residues" evidence="5">
    <location>
        <begin position="894"/>
        <end position="906"/>
    </location>
</feature>
<evidence type="ECO:0000256" key="3">
    <source>
        <dbReference type="ARBA" id="ARBA00022833"/>
    </source>
</evidence>
<feature type="compositionally biased region" description="Basic residues" evidence="5">
    <location>
        <begin position="676"/>
        <end position="707"/>
    </location>
</feature>
<dbReference type="SUPFAM" id="SSF57850">
    <property type="entry name" value="RING/U-box"/>
    <property type="match status" value="1"/>
</dbReference>
<feature type="compositionally biased region" description="Acidic residues" evidence="5">
    <location>
        <begin position="878"/>
        <end position="889"/>
    </location>
</feature>
<feature type="compositionally biased region" description="Low complexity" evidence="5">
    <location>
        <begin position="15"/>
        <end position="24"/>
    </location>
</feature>
<dbReference type="InterPro" id="IPR011011">
    <property type="entry name" value="Znf_FYVE_PHD"/>
</dbReference>
<sequence length="916" mass="97945">MISRHHATVIRTPTAAASASSSSAYGPSHGYTYRLEVVGVNGVEVNGCLHRKATVDLCEGDEVVFGPRNKSELIYRFTLTTTADTEAPASASGHHQVGTTGSLATEPVDQPATVDGNATSDSASAFQPRPSPIAGDDHKVADPSEPPNHPSDALPAAAAERPVRRLARRPFRGRGRGAAMYNFMAGAGASDAAGAGGGVRPPSDEGQEVRERGGADDLLDSIFGDCCDSGVGGQPSPPPQPAPPSRQRRMSVFAQLREAGVLCNNPDLITIWSNPRFPPRHRRLLSPPPDANQHNPPSDQHQHQQHHQQQEGGAFEADADAGCPPHRPRLWPRRELRRVPFRRPALREAQQQAHQTPSLAADRQPAAAAEAGQGGQEREDKVDDQELQFLDEFKYCPQCQDQQPHQPPVNPIRKRRPFIPPFKRQASAADAAAASAASASASASASAAAAAPAIGQDEQPDEVMGLGAGDAPSAAAPPPLHERLAQKMAARKRRPAAVEDGEGGGEGEGEGGGDASASDPCMICLTESSEIEHRGLLDCCGHMYCHSCIVKWAAVTNHCPLCKLSFTSIGKVSMATSQVLETMPVEPKELQVDQAEDDDMIPEGWDQLYCWECGAGDNEDQLLLCDNRPCPAAYHTYCLGLPAVPEGEWFCPQCTAAINAQVAASQRGRADEGRGRGGRRGGRPVRRQGHVRGRGRVGRPGGRRGRGRREPTDGGDVWRSSSESSSSLSGFIVNGDVIECSSSSASDDHRRRAGRADQRQPNHDHRRRDNRQAAAAGAGAAAAASASSAAGAAPGPFLPPLPPHPTHMPPLGNDNDMLIDDDKGRHPPPRRGRRLRRADGEDQADEANGGEGEEGQRKRRRRLRRPPADMSVSRSDKEEDSNGDGEDEGGGSGRDQKKMSPLEQKMHAIQRRQMHN</sequence>
<dbReference type="VEuPathDB" id="CryptoDB:Vbra_8810"/>
<feature type="compositionally biased region" description="Basic and acidic residues" evidence="5">
    <location>
        <begin position="746"/>
        <end position="763"/>
    </location>
</feature>
<dbReference type="InterPro" id="IPR001965">
    <property type="entry name" value="Znf_PHD"/>
</dbReference>
<dbReference type="AlphaFoldDB" id="A0A0G4F3P9"/>
<dbReference type="InterPro" id="IPR017907">
    <property type="entry name" value="Znf_RING_CS"/>
</dbReference>
<dbReference type="InterPro" id="IPR001841">
    <property type="entry name" value="Znf_RING"/>
</dbReference>
<dbReference type="PROSITE" id="PS50089">
    <property type="entry name" value="ZF_RING_2"/>
    <property type="match status" value="1"/>
</dbReference>
<dbReference type="Pfam" id="PF13639">
    <property type="entry name" value="zf-RING_2"/>
    <property type="match status" value="1"/>
</dbReference>
<evidence type="ECO:0000256" key="2">
    <source>
        <dbReference type="ARBA" id="ARBA00022771"/>
    </source>
</evidence>
<dbReference type="InParanoid" id="A0A0G4F3P9"/>
<feature type="compositionally biased region" description="Low complexity" evidence="5">
    <location>
        <begin position="773"/>
        <end position="795"/>
    </location>
</feature>
<evidence type="ECO:0000256" key="4">
    <source>
        <dbReference type="PROSITE-ProRule" id="PRU00175"/>
    </source>
</evidence>
<feature type="compositionally biased region" description="Low complexity" evidence="5">
    <location>
        <begin position="310"/>
        <end position="324"/>
    </location>
</feature>
<feature type="compositionally biased region" description="Polar residues" evidence="5">
    <location>
        <begin position="349"/>
        <end position="358"/>
    </location>
</feature>
<dbReference type="PROSITE" id="PS00518">
    <property type="entry name" value="ZF_RING_1"/>
    <property type="match status" value="1"/>
</dbReference>
<dbReference type="PROSITE" id="PS01359">
    <property type="entry name" value="ZF_PHD_1"/>
    <property type="match status" value="1"/>
</dbReference>
<gene>
    <name evidence="8" type="ORF">Vbra_8810</name>
</gene>
<protein>
    <recommendedName>
        <fullName evidence="10">PHD and RING finger domain-containing protein 1</fullName>
    </recommendedName>
</protein>
<dbReference type="InterPro" id="IPR019786">
    <property type="entry name" value="Zinc_finger_PHD-type_CS"/>
</dbReference>
<feature type="region of interest" description="Disordered" evidence="5">
    <location>
        <begin position="1"/>
        <end position="25"/>
    </location>
</feature>
<feature type="region of interest" description="Disordered" evidence="5">
    <location>
        <begin position="663"/>
        <end position="729"/>
    </location>
</feature>
<dbReference type="SUPFAM" id="SSF49879">
    <property type="entry name" value="SMAD/FHA domain"/>
    <property type="match status" value="1"/>
</dbReference>
<keyword evidence="1" id="KW-0479">Metal-binding</keyword>
<keyword evidence="9" id="KW-1185">Reference proteome</keyword>
<dbReference type="PANTHER" id="PTHR47177">
    <property type="entry name" value="F18C1.6 PROTEIN"/>
    <property type="match status" value="1"/>
</dbReference>
<dbReference type="OrthoDB" id="1935339at2759"/>
<dbReference type="SMART" id="SM00184">
    <property type="entry name" value="RING"/>
    <property type="match status" value="1"/>
</dbReference>
<evidence type="ECO:0000259" key="6">
    <source>
        <dbReference type="PROSITE" id="PS50016"/>
    </source>
</evidence>
<dbReference type="GO" id="GO:0008270">
    <property type="term" value="F:zinc ion binding"/>
    <property type="evidence" value="ECO:0007669"/>
    <property type="project" value="UniProtKB-KW"/>
</dbReference>
<feature type="compositionally biased region" description="Low complexity" evidence="5">
    <location>
        <begin position="720"/>
        <end position="729"/>
    </location>
</feature>
<dbReference type="SMART" id="SM00249">
    <property type="entry name" value="PHD"/>
    <property type="match status" value="1"/>
</dbReference>
<evidence type="ECO:0000313" key="8">
    <source>
        <dbReference type="EMBL" id="CEM06842.1"/>
    </source>
</evidence>
<feature type="compositionally biased region" description="Acidic residues" evidence="5">
    <location>
        <begin position="499"/>
        <end position="511"/>
    </location>
</feature>
<evidence type="ECO:0000313" key="9">
    <source>
        <dbReference type="Proteomes" id="UP000041254"/>
    </source>
</evidence>
<feature type="region of interest" description="Disordered" evidence="5">
    <location>
        <begin position="191"/>
        <end position="249"/>
    </location>
</feature>
<dbReference type="PANTHER" id="PTHR47177:SF3">
    <property type="entry name" value="F18C1.6 PROTEIN"/>
    <property type="match status" value="1"/>
</dbReference>
<proteinExistence type="predicted"/>
<feature type="region of interest" description="Disordered" evidence="5">
    <location>
        <begin position="742"/>
        <end position="916"/>
    </location>
</feature>
<dbReference type="EMBL" id="CDMY01000371">
    <property type="protein sequence ID" value="CEM06842.1"/>
    <property type="molecule type" value="Genomic_DNA"/>
</dbReference>
<evidence type="ECO:0000259" key="7">
    <source>
        <dbReference type="PROSITE" id="PS50089"/>
    </source>
</evidence>
<feature type="region of interest" description="Disordered" evidence="5">
    <location>
        <begin position="451"/>
        <end position="516"/>
    </location>
</feature>
<evidence type="ECO:0008006" key="10">
    <source>
        <dbReference type="Google" id="ProtNLM"/>
    </source>
</evidence>
<feature type="compositionally biased region" description="Low complexity" evidence="5">
    <location>
        <begin position="360"/>
        <end position="371"/>
    </location>
</feature>
<organism evidence="8 9">
    <name type="scientific">Vitrella brassicaformis (strain CCMP3155)</name>
    <dbReference type="NCBI Taxonomy" id="1169540"/>
    <lineage>
        <taxon>Eukaryota</taxon>
        <taxon>Sar</taxon>
        <taxon>Alveolata</taxon>
        <taxon>Colpodellida</taxon>
        <taxon>Vitrellaceae</taxon>
        <taxon>Vitrella</taxon>
    </lineage>
</organism>
<dbReference type="Gene3D" id="3.30.40.10">
    <property type="entry name" value="Zinc/RING finger domain, C3HC4 (zinc finger)"/>
    <property type="match status" value="2"/>
</dbReference>
<keyword evidence="2 4" id="KW-0863">Zinc-finger</keyword>
<dbReference type="OMA" id="CPIATHM"/>
<dbReference type="PROSITE" id="PS50016">
    <property type="entry name" value="ZF_PHD_2"/>
    <property type="match status" value="1"/>
</dbReference>
<dbReference type="InterPro" id="IPR008984">
    <property type="entry name" value="SMAD_FHA_dom_sf"/>
</dbReference>
<feature type="region of interest" description="Disordered" evidence="5">
    <location>
        <begin position="85"/>
        <end position="171"/>
    </location>
</feature>
<dbReference type="InterPro" id="IPR019787">
    <property type="entry name" value="Znf_PHD-finger"/>
</dbReference>
<feature type="compositionally biased region" description="Basic residues" evidence="5">
    <location>
        <begin position="826"/>
        <end position="836"/>
    </location>
</feature>
<feature type="compositionally biased region" description="Pro residues" evidence="5">
    <location>
        <begin position="235"/>
        <end position="244"/>
    </location>
</feature>
<evidence type="ECO:0000256" key="5">
    <source>
        <dbReference type="SAM" id="MobiDB-lite"/>
    </source>
</evidence>
<name>A0A0G4F3P9_VITBC</name>
<reference evidence="8 9" key="1">
    <citation type="submission" date="2014-11" db="EMBL/GenBank/DDBJ databases">
        <authorList>
            <person name="Zhu J."/>
            <person name="Qi W."/>
            <person name="Song R."/>
        </authorList>
    </citation>
    <scope>NUCLEOTIDE SEQUENCE [LARGE SCALE GENOMIC DNA]</scope>
</reference>
<dbReference type="Proteomes" id="UP000041254">
    <property type="component" value="Unassembled WGS sequence"/>
</dbReference>
<feature type="domain" description="RING-type" evidence="7">
    <location>
        <begin position="521"/>
        <end position="563"/>
    </location>
</feature>
<feature type="compositionally biased region" description="Pro residues" evidence="5">
    <location>
        <begin position="796"/>
        <end position="808"/>
    </location>
</feature>
<keyword evidence="3" id="KW-0862">Zinc</keyword>
<feature type="compositionally biased region" description="Polar residues" evidence="5">
    <location>
        <begin position="116"/>
        <end position="125"/>
    </location>
</feature>
<dbReference type="InterPro" id="IPR013083">
    <property type="entry name" value="Znf_RING/FYVE/PHD"/>
</dbReference>
<dbReference type="Pfam" id="PF00628">
    <property type="entry name" value="PHD"/>
    <property type="match status" value="1"/>
</dbReference>
<accession>A0A0G4F3P9</accession>